<evidence type="ECO:0000313" key="4">
    <source>
        <dbReference type="Proteomes" id="UP000674938"/>
    </source>
</evidence>
<reference evidence="3" key="1">
    <citation type="submission" date="2020-12" db="EMBL/GenBank/DDBJ databases">
        <title>Vagococcus allomyrinae sp. nov. and Enterococcus lavae sp. nov., isolated from the larvae of Allomyrina dichotoma.</title>
        <authorList>
            <person name="Lee S.D."/>
        </authorList>
    </citation>
    <scope>NUCLEOTIDE SEQUENCE</scope>
    <source>
        <strain evidence="3">BWB3-3</strain>
    </source>
</reference>
<dbReference type="Pfam" id="PF18431">
    <property type="entry name" value="RNAse_A_bac"/>
    <property type="match status" value="1"/>
</dbReference>
<dbReference type="Gene3D" id="2.60.120.380">
    <property type="match status" value="1"/>
</dbReference>
<dbReference type="RefSeq" id="WP_209529553.1">
    <property type="nucleotide sequence ID" value="NZ_JAEEGA010000010.1"/>
</dbReference>
<sequence length="1067" mass="122242">MIRYDTKENSYRLEDEKIVERIAQYKESSSEQLAILLIEIDGQIIGKTLENSFDFTATNMTSEEVENLSNEVEVIMPALPSINVFDTEQILVDSKDILQETLTSMSNTKMTPRLDSDNEVSSTDSNSKTEKAIKKNENKSITPSPSSNLTTRNVHNETETIDYTRLYLDQIEYYRGSCSLKKEGLFFLIKSKDGSYAYSKDIYTNSYRNVYVAKEGVERVYYKPIGGLTGGATKIGSSPPVFQFEFKSDFYSHYSMDEADPLYEKDLNYILNWLHYWTDSEISIVDKGSTYEMYNYVKQLNTQIKYEPKTVDYTRPYLDQIEYYRGSCSLKKEGLFFLIKSKDGSYAYSKDIYTNSYRNVYVAKEGVERVYHKPIGGSTGGATKIGTSPPVFQFEFISDFYSYYDMNEADPLYGKDLNYILNWLHYWTDSEISIVDKGSTYGMYNYVKQLNTKIKYEPKTIDYTRPYLDDIESYRGSYSLKKEDLFFLIKSKDGSYAYSKDIYTNSYRNVYVGKEGVERVYYKPIGGVTGGATKIGASPSAFQFEFKPDFYSYYDMTEADPLHEKDLNYVLNWLHYWTDSEISIVSRNEMDIFIIKKNRLMIPWYFFDKGRTSKKDQFYSFSLSDTTRLTIELQGNTYKQLTLYNKQERKVFEKGYSSGTDNVVIDLPAGEYYISMTGITSDTTFQMTRSQFKDWQLSTDWSEARTQIYVGNQYNQALTELYAPYHKSTVQPSVVQVTNTLAGLWKQSKGKYPVLDTLFGTNYLLNVPSLTQPTLTNLGYMPLGNTLHTSPISYIGQGHFYSKNQIFTTTIGPQQRFGIVDDLLFWLAVSGVNVAYSAYVANNNNLTMTMPFATSYDPGKWSWSEQNDWHYDAAVTYEGERYGVNEKTGEIRNTETGAHLPSNVIPDHIKAGAAGITIGGLMSRLSEMDIKPDDDFEWYTFKDLVKDELEGVGQHKGHTIEKHVMKSDEYLLNRVEMGDASGMATSYYDVGTTLIAINYARIVDPIKFENPPKLDENVVDTVVPFPIGRGIIKGGKEFNPLFRIGVKVKSSTSNKGYRIYTSYPLPG</sequence>
<organism evidence="3 4">
    <name type="scientific">Vagococcus allomyrinae</name>
    <dbReference type="NCBI Taxonomy" id="2794353"/>
    <lineage>
        <taxon>Bacteria</taxon>
        <taxon>Bacillati</taxon>
        <taxon>Bacillota</taxon>
        <taxon>Bacilli</taxon>
        <taxon>Lactobacillales</taxon>
        <taxon>Enterococcaceae</taxon>
        <taxon>Vagococcus</taxon>
    </lineage>
</organism>
<dbReference type="AlphaFoldDB" id="A0A940SXI2"/>
<comment type="caution">
    <text evidence="3">The sequence shown here is derived from an EMBL/GenBank/DDBJ whole genome shotgun (WGS) entry which is preliminary data.</text>
</comment>
<gene>
    <name evidence="3" type="ORF">I6N95_15395</name>
</gene>
<dbReference type="Proteomes" id="UP000674938">
    <property type="component" value="Unassembled WGS sequence"/>
</dbReference>
<evidence type="ECO:0000313" key="3">
    <source>
        <dbReference type="EMBL" id="MBP1042403.1"/>
    </source>
</evidence>
<feature type="region of interest" description="Disordered" evidence="1">
    <location>
        <begin position="108"/>
        <end position="152"/>
    </location>
</feature>
<protein>
    <recommendedName>
        <fullName evidence="2">Bacterial CdiA-CT RNAse A domain-containing protein</fullName>
    </recommendedName>
</protein>
<feature type="compositionally biased region" description="Polar residues" evidence="1">
    <location>
        <begin position="139"/>
        <end position="152"/>
    </location>
</feature>
<feature type="domain" description="Bacterial CdiA-CT RNAse A" evidence="2">
    <location>
        <begin position="957"/>
        <end position="1064"/>
    </location>
</feature>
<evidence type="ECO:0000256" key="1">
    <source>
        <dbReference type="SAM" id="MobiDB-lite"/>
    </source>
</evidence>
<feature type="compositionally biased region" description="Basic and acidic residues" evidence="1">
    <location>
        <begin position="127"/>
        <end position="138"/>
    </location>
</feature>
<accession>A0A940SXI2</accession>
<dbReference type="EMBL" id="JAEEGA010000010">
    <property type="protein sequence ID" value="MBP1042403.1"/>
    <property type="molecule type" value="Genomic_DNA"/>
</dbReference>
<proteinExistence type="predicted"/>
<name>A0A940SXI2_9ENTE</name>
<dbReference type="InterPro" id="IPR041436">
    <property type="entry name" value="RNAse_A_bac"/>
</dbReference>
<evidence type="ECO:0000259" key="2">
    <source>
        <dbReference type="Pfam" id="PF18431"/>
    </source>
</evidence>
<keyword evidence="4" id="KW-1185">Reference proteome</keyword>